<accession>A0A1I2DHF9</accession>
<sequence>MPPLWRPCREIRPALTFDRIDVPIRGAGAMRTGRSIVALARVLAACAFALTCASSLAAQTAVDGPSALKSALGLASGGETFDLAPGEYGSLVLDAGFPQAVTLRSAERHGARFADILIGGGRVVLDGLRVDGSFRAELAHGIQLRNSLLTGPVEFARSQEIVVRGNDMRTLFIESSTDFTLDGNLIHRTDHDLLRVMGPSANGRITDNVLWDMIPRRFADGSYTHADAIQFFGRETGTPHDIVIRGNLIYDDPRTGDGGNLWGQGIFLSDAGAEGYRDIVVEENLIAVGSPNSIFFKDATGGQNIRIANNTLRPWPNGDGGWIRLIGDSRGVTAERNAAAGIEADGGARLAGNLIYSDTAGDPTHPSRLFAGSGDGANWQDFLPRPGSPIDLGHGIGASVRLRALQKGTAR</sequence>
<name>A0A1I2DHF9_9RHOB</name>
<proteinExistence type="predicted"/>
<gene>
    <name evidence="1" type="ORF">SAMN04515678_1172</name>
</gene>
<dbReference type="AlphaFoldDB" id="A0A1I2DHF9"/>
<dbReference type="SUPFAM" id="SSF51126">
    <property type="entry name" value="Pectin lyase-like"/>
    <property type="match status" value="1"/>
</dbReference>
<dbReference type="Proteomes" id="UP000325289">
    <property type="component" value="Unassembled WGS sequence"/>
</dbReference>
<dbReference type="InterPro" id="IPR011050">
    <property type="entry name" value="Pectin_lyase_fold/virulence"/>
</dbReference>
<dbReference type="EMBL" id="FOMS01000017">
    <property type="protein sequence ID" value="SFE79879.1"/>
    <property type="molecule type" value="Genomic_DNA"/>
</dbReference>
<evidence type="ECO:0000313" key="2">
    <source>
        <dbReference type="Proteomes" id="UP000325289"/>
    </source>
</evidence>
<dbReference type="InterPro" id="IPR012334">
    <property type="entry name" value="Pectin_lyas_fold"/>
</dbReference>
<protein>
    <submittedName>
        <fullName evidence="1">Right handed beta helix region</fullName>
    </submittedName>
</protein>
<evidence type="ECO:0000313" key="1">
    <source>
        <dbReference type="EMBL" id="SFE79879.1"/>
    </source>
</evidence>
<reference evidence="1 2" key="1">
    <citation type="submission" date="2016-10" db="EMBL/GenBank/DDBJ databases">
        <authorList>
            <person name="Varghese N."/>
            <person name="Submissions S."/>
        </authorList>
    </citation>
    <scope>NUCLEOTIDE SEQUENCE [LARGE SCALE GENOMIC DNA]</scope>
    <source>
        <strain evidence="2">YIM D21,KCTC 23444,ACCC 10710</strain>
    </source>
</reference>
<keyword evidence="2" id="KW-1185">Reference proteome</keyword>
<organism evidence="1 2">
    <name type="scientific">Roseivivax sediminis</name>
    <dbReference type="NCBI Taxonomy" id="936889"/>
    <lineage>
        <taxon>Bacteria</taxon>
        <taxon>Pseudomonadati</taxon>
        <taxon>Pseudomonadota</taxon>
        <taxon>Alphaproteobacteria</taxon>
        <taxon>Rhodobacterales</taxon>
        <taxon>Roseobacteraceae</taxon>
        <taxon>Roseivivax</taxon>
    </lineage>
</organism>
<dbReference type="OrthoDB" id="3938151at2"/>
<dbReference type="Gene3D" id="2.160.20.10">
    <property type="entry name" value="Single-stranded right-handed beta-helix, Pectin lyase-like"/>
    <property type="match status" value="1"/>
</dbReference>